<evidence type="ECO:0000259" key="6">
    <source>
        <dbReference type="Pfam" id="PF19289"/>
    </source>
</evidence>
<dbReference type="KEGG" id="naf:GQ61_07475"/>
<dbReference type="InterPro" id="IPR025502">
    <property type="entry name" value="TldD"/>
</dbReference>
<dbReference type="PIRSF" id="PIRSF004919">
    <property type="entry name" value="TldD"/>
    <property type="match status" value="1"/>
</dbReference>
<accession>A0A1W6N5V8</accession>
<name>A0A1W6N5V8_9PROT</name>
<dbReference type="PANTHER" id="PTHR30624:SF4">
    <property type="entry name" value="METALLOPROTEASE TLDD"/>
    <property type="match status" value="1"/>
</dbReference>
<dbReference type="Proteomes" id="UP000237351">
    <property type="component" value="Chromosome"/>
</dbReference>
<keyword evidence="9" id="KW-1185">Reference proteome</keyword>
<dbReference type="InterPro" id="IPR045569">
    <property type="entry name" value="Metalloprtase-TldD/E_C"/>
</dbReference>
<evidence type="ECO:0000259" key="7">
    <source>
        <dbReference type="Pfam" id="PF19290"/>
    </source>
</evidence>
<evidence type="ECO:0000256" key="2">
    <source>
        <dbReference type="ARBA" id="ARBA00022670"/>
    </source>
</evidence>
<sequence length="469" mass="50682">MSEKLFFQDLDKSDAENIVNNTLESADDGELYLEYSQSESMFFEDGILKKASSDTEQGFGLRAVSGETVGYGYGNEINSANLKSASDIARTAVSAKGGKSQIPMAAQKVLYRPDNPLESMSFNDKINLLKEIDAYTRHLDKCIQNVTIGLSANWKVVGIMRQDGHYVADIRPLVRLAIQAFAKKGDRQESGYYGCGGRYNYDVLLKGNSWEHAAEDAVRQALVNLDAVQAPAGEMEVILAHGWPGVLLHEAVGHGLEGDFNRKKTSAFAELMGKKVAAKGVTVVDDGTIPDCRGSLTFDDEGTPTQRNVLIEDGVLTGYMQDRLNARLMKTQSTGNGRRESYAHEPMPRMTNTFMVSGDRSPEEIIKSTKKGLYAANFSGGQVDITNGQFVFSATEAYLVENGKITHPVKGATLIGNGPNALTKISMIGNDSQLDTGTGMCGKDGQMIPVGVGMPTTKIANMTVGGTQV</sequence>
<dbReference type="STRING" id="1414854.GQ61_07475"/>
<dbReference type="EMBL" id="CP008743">
    <property type="protein sequence ID" value="ARN85149.1"/>
    <property type="molecule type" value="Genomic_DNA"/>
</dbReference>
<dbReference type="PANTHER" id="PTHR30624">
    <property type="entry name" value="UNCHARACTERIZED PROTEIN TLDD AND PMBA"/>
    <property type="match status" value="1"/>
</dbReference>
<evidence type="ECO:0000256" key="1">
    <source>
        <dbReference type="ARBA" id="ARBA00005836"/>
    </source>
</evidence>
<dbReference type="AlphaFoldDB" id="A0A1W6N5V8"/>
<evidence type="ECO:0000313" key="9">
    <source>
        <dbReference type="Proteomes" id="UP000237351"/>
    </source>
</evidence>
<keyword evidence="2 8" id="KW-0645">Protease</keyword>
<dbReference type="SUPFAM" id="SSF111283">
    <property type="entry name" value="Putative modulator of DNA gyrase, PmbA/TldD"/>
    <property type="match status" value="1"/>
</dbReference>
<evidence type="ECO:0000259" key="5">
    <source>
        <dbReference type="Pfam" id="PF01523"/>
    </source>
</evidence>
<evidence type="ECO:0000256" key="4">
    <source>
        <dbReference type="ARBA" id="ARBA00023049"/>
    </source>
</evidence>
<reference evidence="8 9" key="1">
    <citation type="submission" date="2014-06" db="EMBL/GenBank/DDBJ databases">
        <title>The genome of the endonuclear symbiont Nucleicultrix amoebiphila.</title>
        <authorList>
            <person name="Schulz F."/>
            <person name="Horn M."/>
        </authorList>
    </citation>
    <scope>NUCLEOTIDE SEQUENCE [LARGE SCALE GENOMIC DNA]</scope>
    <source>
        <strain evidence="8 9">FS5</strain>
    </source>
</reference>
<feature type="domain" description="Metalloprotease TldD/E N-terminal" evidence="5">
    <location>
        <begin position="30"/>
        <end position="94"/>
    </location>
</feature>
<dbReference type="GO" id="GO:0008237">
    <property type="term" value="F:metallopeptidase activity"/>
    <property type="evidence" value="ECO:0007669"/>
    <property type="project" value="UniProtKB-KW"/>
</dbReference>
<dbReference type="InterPro" id="IPR051463">
    <property type="entry name" value="Peptidase_U62_metallo"/>
</dbReference>
<dbReference type="Pfam" id="PF19289">
    <property type="entry name" value="PmbA_TldD_3rd"/>
    <property type="match status" value="1"/>
</dbReference>
<protein>
    <submittedName>
        <fullName evidence="8">Protease TldD</fullName>
    </submittedName>
</protein>
<dbReference type="InterPro" id="IPR045570">
    <property type="entry name" value="Metalloprtase-TldD/E_cen_dom"/>
</dbReference>
<feature type="domain" description="Metalloprotease TldD/E central" evidence="7">
    <location>
        <begin position="116"/>
        <end position="225"/>
    </location>
</feature>
<dbReference type="Pfam" id="PF19290">
    <property type="entry name" value="PmbA_TldD_2nd"/>
    <property type="match status" value="1"/>
</dbReference>
<evidence type="ECO:0000313" key="8">
    <source>
        <dbReference type="EMBL" id="ARN85149.1"/>
    </source>
</evidence>
<dbReference type="InterPro" id="IPR036059">
    <property type="entry name" value="TldD/PmbA_sf"/>
</dbReference>
<dbReference type="NCBIfam" id="NF008006">
    <property type="entry name" value="PRK10735.1"/>
    <property type="match status" value="1"/>
</dbReference>
<organism evidence="8 9">
    <name type="scientific">Candidatus Nucleicultrix amoebiphila FS5</name>
    <dbReference type="NCBI Taxonomy" id="1414854"/>
    <lineage>
        <taxon>Bacteria</taxon>
        <taxon>Pseudomonadati</taxon>
        <taxon>Pseudomonadota</taxon>
        <taxon>Alphaproteobacteria</taxon>
        <taxon>Holosporales</taxon>
        <taxon>Candidatus Nucleicultricaceae</taxon>
        <taxon>Candidatus Nucleicultrix</taxon>
    </lineage>
</organism>
<proteinExistence type="inferred from homology"/>
<gene>
    <name evidence="8" type="primary">tldD</name>
    <name evidence="8" type="ORF">GQ61_07475</name>
</gene>
<keyword evidence="4" id="KW-0482">Metalloprotease</keyword>
<dbReference type="GO" id="GO:0005829">
    <property type="term" value="C:cytosol"/>
    <property type="evidence" value="ECO:0007669"/>
    <property type="project" value="TreeGrafter"/>
</dbReference>
<feature type="domain" description="Metalloprotease TldD/E C-terminal" evidence="6">
    <location>
        <begin position="233"/>
        <end position="466"/>
    </location>
</feature>
<dbReference type="InterPro" id="IPR035068">
    <property type="entry name" value="TldD/PmbA_N"/>
</dbReference>
<dbReference type="Gene3D" id="3.30.2290.10">
    <property type="entry name" value="PmbA/TldD superfamily"/>
    <property type="match status" value="1"/>
</dbReference>
<comment type="similarity">
    <text evidence="1">Belongs to the peptidase U62 family.</text>
</comment>
<keyword evidence="3" id="KW-0378">Hydrolase</keyword>
<evidence type="ECO:0000256" key="3">
    <source>
        <dbReference type="ARBA" id="ARBA00022801"/>
    </source>
</evidence>
<dbReference type="Pfam" id="PF01523">
    <property type="entry name" value="PmbA_TldD_1st"/>
    <property type="match status" value="1"/>
</dbReference>
<dbReference type="GO" id="GO:0006508">
    <property type="term" value="P:proteolysis"/>
    <property type="evidence" value="ECO:0007669"/>
    <property type="project" value="UniProtKB-KW"/>
</dbReference>
<dbReference type="InterPro" id="IPR002510">
    <property type="entry name" value="Metalloprtase-TldD/E_N"/>
</dbReference>